<sequence>MVKGALWLLQQVGEGNRFTKAQLREVFPGVSQADRRIRDLRAFGWVILTNTEDATLTAQDQRFVKAGVPVWDPVARRAAAPQKAVSAKEKKAVMARDSYMCTSCGISGGEEYLDDSNQAAVLSVTRLEVILPDGEQEILLTTECKRCRAGFDGAPVEVDDVLAAIKGLDQADRARLLRWMNRGRRGSTALERAWNAYRRLPEEAKSVVRADLLN</sequence>
<dbReference type="STRING" id="84724.SAMN04488564_107382"/>
<name>A0A1I6F2Y9_9PSEU</name>
<proteinExistence type="predicted"/>
<organism evidence="1 2">
    <name type="scientific">Lentzea waywayandensis</name>
    <dbReference type="NCBI Taxonomy" id="84724"/>
    <lineage>
        <taxon>Bacteria</taxon>
        <taxon>Bacillati</taxon>
        <taxon>Actinomycetota</taxon>
        <taxon>Actinomycetes</taxon>
        <taxon>Pseudonocardiales</taxon>
        <taxon>Pseudonocardiaceae</taxon>
        <taxon>Lentzea</taxon>
    </lineage>
</organism>
<reference evidence="2" key="1">
    <citation type="submission" date="2016-10" db="EMBL/GenBank/DDBJ databases">
        <authorList>
            <person name="Varghese N."/>
            <person name="Submissions S."/>
        </authorList>
    </citation>
    <scope>NUCLEOTIDE SEQUENCE [LARGE SCALE GENOMIC DNA]</scope>
    <source>
        <strain evidence="2">DSM 44232</strain>
    </source>
</reference>
<evidence type="ECO:0000313" key="1">
    <source>
        <dbReference type="EMBL" id="SFR24270.1"/>
    </source>
</evidence>
<gene>
    <name evidence="1" type="ORF">SAMN04488564_107382</name>
</gene>
<dbReference type="Proteomes" id="UP000198583">
    <property type="component" value="Unassembled WGS sequence"/>
</dbReference>
<evidence type="ECO:0000313" key="2">
    <source>
        <dbReference type="Proteomes" id="UP000198583"/>
    </source>
</evidence>
<dbReference type="OrthoDB" id="3823469at2"/>
<protein>
    <submittedName>
        <fullName evidence="1">Uncharacterized protein</fullName>
    </submittedName>
</protein>
<dbReference type="AlphaFoldDB" id="A0A1I6F2Y9"/>
<keyword evidence="2" id="KW-1185">Reference proteome</keyword>
<accession>A0A1I6F2Y9</accession>
<dbReference type="EMBL" id="FOYL01000007">
    <property type="protein sequence ID" value="SFR24270.1"/>
    <property type="molecule type" value="Genomic_DNA"/>
</dbReference>